<feature type="region of interest" description="Disordered" evidence="1">
    <location>
        <begin position="144"/>
        <end position="186"/>
    </location>
</feature>
<dbReference type="Proteomes" id="UP001046870">
    <property type="component" value="Chromosome 2"/>
</dbReference>
<feature type="transmembrane region" description="Helical" evidence="2">
    <location>
        <begin position="99"/>
        <end position="122"/>
    </location>
</feature>
<feature type="chain" id="PRO_5039555827" evidence="3">
    <location>
        <begin position="17"/>
        <end position="186"/>
    </location>
</feature>
<feature type="compositionally biased region" description="Polar residues" evidence="1">
    <location>
        <begin position="145"/>
        <end position="186"/>
    </location>
</feature>
<gene>
    <name evidence="4" type="ORF">MATL_G00030170</name>
</gene>
<evidence type="ECO:0000256" key="3">
    <source>
        <dbReference type="SAM" id="SignalP"/>
    </source>
</evidence>
<evidence type="ECO:0000256" key="1">
    <source>
        <dbReference type="SAM" id="MobiDB-lite"/>
    </source>
</evidence>
<feature type="signal peptide" evidence="3">
    <location>
        <begin position="1"/>
        <end position="16"/>
    </location>
</feature>
<dbReference type="AlphaFoldDB" id="A0A9D3QEA7"/>
<accession>A0A9D3QEA7</accession>
<evidence type="ECO:0000313" key="5">
    <source>
        <dbReference type="Proteomes" id="UP001046870"/>
    </source>
</evidence>
<proteinExistence type="predicted"/>
<dbReference type="OrthoDB" id="8958081at2759"/>
<keyword evidence="2" id="KW-0472">Membrane</keyword>
<protein>
    <submittedName>
        <fullName evidence="4">Uncharacterized protein</fullName>
    </submittedName>
</protein>
<evidence type="ECO:0000256" key="2">
    <source>
        <dbReference type="SAM" id="Phobius"/>
    </source>
</evidence>
<keyword evidence="5" id="KW-1185">Reference proteome</keyword>
<reference evidence="4" key="1">
    <citation type="submission" date="2021-01" db="EMBL/GenBank/DDBJ databases">
        <authorList>
            <person name="Zahm M."/>
            <person name="Roques C."/>
            <person name="Cabau C."/>
            <person name="Klopp C."/>
            <person name="Donnadieu C."/>
            <person name="Jouanno E."/>
            <person name="Lampietro C."/>
            <person name="Louis A."/>
            <person name="Herpin A."/>
            <person name="Echchiki A."/>
            <person name="Berthelot C."/>
            <person name="Parey E."/>
            <person name="Roest-Crollius H."/>
            <person name="Braasch I."/>
            <person name="Postlethwait J."/>
            <person name="Bobe J."/>
            <person name="Montfort J."/>
            <person name="Bouchez O."/>
            <person name="Begum T."/>
            <person name="Mejri S."/>
            <person name="Adams A."/>
            <person name="Chen W.-J."/>
            <person name="Guiguen Y."/>
        </authorList>
    </citation>
    <scope>NUCLEOTIDE SEQUENCE</scope>
    <source>
        <strain evidence="4">YG-15Mar2019-1</strain>
        <tissue evidence="4">Brain</tissue>
    </source>
</reference>
<evidence type="ECO:0000313" key="4">
    <source>
        <dbReference type="EMBL" id="KAG7488220.1"/>
    </source>
</evidence>
<name>A0A9D3QEA7_MEGAT</name>
<keyword evidence="2" id="KW-1133">Transmembrane helix</keyword>
<keyword evidence="3" id="KW-0732">Signal</keyword>
<dbReference type="EMBL" id="JAFDVH010000002">
    <property type="protein sequence ID" value="KAG7488220.1"/>
    <property type="molecule type" value="Genomic_DNA"/>
</dbReference>
<organism evidence="4 5">
    <name type="scientific">Megalops atlanticus</name>
    <name type="common">Tarpon</name>
    <name type="synonym">Clupea gigantea</name>
    <dbReference type="NCBI Taxonomy" id="7932"/>
    <lineage>
        <taxon>Eukaryota</taxon>
        <taxon>Metazoa</taxon>
        <taxon>Chordata</taxon>
        <taxon>Craniata</taxon>
        <taxon>Vertebrata</taxon>
        <taxon>Euteleostomi</taxon>
        <taxon>Actinopterygii</taxon>
        <taxon>Neopterygii</taxon>
        <taxon>Teleostei</taxon>
        <taxon>Elopiformes</taxon>
        <taxon>Megalopidae</taxon>
        <taxon>Megalops</taxon>
    </lineage>
</organism>
<comment type="caution">
    <text evidence="4">The sequence shown here is derived from an EMBL/GenBank/DDBJ whole genome shotgun (WGS) entry which is preliminary data.</text>
</comment>
<keyword evidence="2" id="KW-0812">Transmembrane</keyword>
<sequence length="186" mass="19991">MDLCLKMAYLLLLTVSEVVNVAVDRASVLLSPRTQEVTVGSPLTLNCSFDVDESTGQVVVEIPNLWHLDSNESQVIVNSSKVPRSLKNPVGANVGRWPWLWVAVGVGGAVLLALAVIGSISYKITSCRTTENPIYENMSPILKSTVPSQSSPRPGSEVNTYKLTSSMDMGTPTTSQEAGTKQKLTL</sequence>